<dbReference type="RefSeq" id="WP_092575005.1">
    <property type="nucleotide sequence ID" value="NZ_FOFN01000001.1"/>
</dbReference>
<dbReference type="PANTHER" id="PTHR43737">
    <property type="entry name" value="BLL7424 PROTEIN"/>
    <property type="match status" value="1"/>
</dbReference>
<dbReference type="PANTHER" id="PTHR43737:SF1">
    <property type="entry name" value="DUF1501 DOMAIN-CONTAINING PROTEIN"/>
    <property type="match status" value="1"/>
</dbReference>
<sequence>MDRRKFLKQSSLASSLFFVPSFVRAFEQVASSTLGYKRLVIIQLSGGNDGLNTIVPFNNDIYYKERPSLSISKFDVIKLTDEVGLNPSLTPLKRLYDQGYLSIINNVGYPNPVRSHFRSMDIWQTASDADTFSQSGWLGRYLDNYGKHPHSAIEVDDSLSLAMKGENVNAIATKDPKAFQNLSKDPYFKNIHRHQNDAHLSEHNLGYLYKSMIAAQSSAKYIFETSKTVSTSQDYPNNKFGKQLKTTAQFINSGLDTKVFYTSLNGFDTHANQLNTQKRLLGQYSEGIETFVKDLKDNGTFKDTLILTFSEFGRRVKQNASVGTDHGTANNVFVIGENLKKQGFYNDMANLSNLDDNGDLKFEIDFRTIYATVLDKWLEVDDKKVLNKSFSQLDFI</sequence>
<proteinExistence type="predicted"/>
<evidence type="ECO:0000313" key="2">
    <source>
        <dbReference type="EMBL" id="SEP86959.1"/>
    </source>
</evidence>
<feature type="signal peptide" evidence="1">
    <location>
        <begin position="1"/>
        <end position="25"/>
    </location>
</feature>
<dbReference type="AlphaFoldDB" id="A0A1H9BDL4"/>
<dbReference type="InterPro" id="IPR010869">
    <property type="entry name" value="DUF1501"/>
</dbReference>
<gene>
    <name evidence="2" type="ORF">SAMN05421824_0545</name>
</gene>
<dbReference type="STRING" id="419940.SAMN05421824_0545"/>
<keyword evidence="3" id="KW-1185">Reference proteome</keyword>
<name>A0A1H9BDL4_9FLAO</name>
<protein>
    <submittedName>
        <fullName evidence="2">Uncharacterized conserved protein, DUF1501 family</fullName>
    </submittedName>
</protein>
<keyword evidence="1" id="KW-0732">Signal</keyword>
<dbReference type="EMBL" id="FOFN01000001">
    <property type="protein sequence ID" value="SEP86959.1"/>
    <property type="molecule type" value="Genomic_DNA"/>
</dbReference>
<feature type="chain" id="PRO_5011588397" evidence="1">
    <location>
        <begin position="26"/>
        <end position="396"/>
    </location>
</feature>
<dbReference type="OrthoDB" id="9779968at2"/>
<accession>A0A1H9BDL4</accession>
<evidence type="ECO:0000256" key="1">
    <source>
        <dbReference type="SAM" id="SignalP"/>
    </source>
</evidence>
<organism evidence="2 3">
    <name type="scientific">Hyunsoonleella jejuensis</name>
    <dbReference type="NCBI Taxonomy" id="419940"/>
    <lineage>
        <taxon>Bacteria</taxon>
        <taxon>Pseudomonadati</taxon>
        <taxon>Bacteroidota</taxon>
        <taxon>Flavobacteriia</taxon>
        <taxon>Flavobacteriales</taxon>
        <taxon>Flavobacteriaceae</taxon>
    </lineage>
</organism>
<evidence type="ECO:0000313" key="3">
    <source>
        <dbReference type="Proteomes" id="UP000198999"/>
    </source>
</evidence>
<reference evidence="2 3" key="1">
    <citation type="submission" date="2016-10" db="EMBL/GenBank/DDBJ databases">
        <authorList>
            <person name="de Groot N.N."/>
        </authorList>
    </citation>
    <scope>NUCLEOTIDE SEQUENCE [LARGE SCALE GENOMIC DNA]</scope>
    <source>
        <strain evidence="2 3">DSM 21035</strain>
    </source>
</reference>
<dbReference type="Proteomes" id="UP000198999">
    <property type="component" value="Unassembled WGS sequence"/>
</dbReference>
<dbReference type="Pfam" id="PF07394">
    <property type="entry name" value="DUF1501"/>
    <property type="match status" value="1"/>
</dbReference>